<dbReference type="SMART" id="SM00382">
    <property type="entry name" value="AAA"/>
    <property type="match status" value="2"/>
</dbReference>
<reference evidence="6 7" key="1">
    <citation type="submission" date="2017-09" db="EMBL/GenBank/DDBJ databases">
        <title>Depth-based differentiation of microbial function through sediment-hosted aquifers and enrichment of novel symbionts in the deep terrestrial subsurface.</title>
        <authorList>
            <person name="Probst A.J."/>
            <person name="Ladd B."/>
            <person name="Jarett J.K."/>
            <person name="Geller-Mcgrath D.E."/>
            <person name="Sieber C.M."/>
            <person name="Emerson J.B."/>
            <person name="Anantharaman K."/>
            <person name="Thomas B.C."/>
            <person name="Malmstrom R."/>
            <person name="Stieglmeier M."/>
            <person name="Klingl A."/>
            <person name="Woyke T."/>
            <person name="Ryan C.M."/>
            <person name="Banfield J.F."/>
        </authorList>
    </citation>
    <scope>NUCLEOTIDE SEQUENCE [LARGE SCALE GENOMIC DNA]</scope>
    <source>
        <strain evidence="6">CG23_combo_of_CG06-09_8_20_14_all_41_10</strain>
    </source>
</reference>
<comment type="caution">
    <text evidence="6">The sequence shown here is derived from an EMBL/GenBank/DDBJ whole genome shotgun (WGS) entry which is preliminary data.</text>
</comment>
<dbReference type="PANTHER" id="PTHR11361">
    <property type="entry name" value="DNA MISMATCH REPAIR PROTEIN MUTS FAMILY MEMBER"/>
    <property type="match status" value="1"/>
</dbReference>
<organism evidence="6 7">
    <name type="scientific">Candidatus Sherwoodlollariibacterium unditelluris</name>
    <dbReference type="NCBI Taxonomy" id="1974757"/>
    <lineage>
        <taxon>Bacteria</taxon>
        <taxon>Pseudomonadati</taxon>
        <taxon>Candidatus Omnitrophota</taxon>
        <taxon>Candidatus Sherwoodlollariibacterium</taxon>
    </lineage>
</organism>
<gene>
    <name evidence="6" type="ORF">COX41_03505</name>
</gene>
<keyword evidence="2" id="KW-0067">ATP-binding</keyword>
<proteinExistence type="predicted"/>
<feature type="domain" description="AAA+ ATPase" evidence="4">
    <location>
        <begin position="1340"/>
        <end position="1472"/>
    </location>
</feature>
<dbReference type="GO" id="GO:0140664">
    <property type="term" value="F:ATP-dependent DNA damage sensor activity"/>
    <property type="evidence" value="ECO:0007669"/>
    <property type="project" value="InterPro"/>
</dbReference>
<evidence type="ECO:0000256" key="1">
    <source>
        <dbReference type="ARBA" id="ARBA00022741"/>
    </source>
</evidence>
<dbReference type="SMART" id="SM00534">
    <property type="entry name" value="MUTSac"/>
    <property type="match status" value="1"/>
</dbReference>
<keyword evidence="3" id="KW-0238">DNA-binding</keyword>
<dbReference type="SUPFAM" id="SSF52540">
    <property type="entry name" value="P-loop containing nucleoside triphosphate hydrolases"/>
    <property type="match status" value="2"/>
</dbReference>
<evidence type="ECO:0000259" key="5">
    <source>
        <dbReference type="SMART" id="SM00534"/>
    </source>
</evidence>
<dbReference type="InterPro" id="IPR045076">
    <property type="entry name" value="MutS"/>
</dbReference>
<sequence>MLGKMGKLRKILSLLLSFGLLFQQISFAQIAAELNIANYLSRIGSNLTQERFRPLHLRYFSYDTLKDSFKLLLDKGDLKNLGEQELESSTKTLLNYFLVGVTLPGNAFWVNLRPDSEDQIIDPYLEKTDVGKIMLEADLQLKKDTAKFTSPETPEGREYWNKLYKKAEGLFGYDSVTIPTLTRPWIVPGEIIVREGNDNAYIYKATLKVMLEQDYLRDSAAYNFEDVRSKVLNEYSSQLIRELIIPKLTKEVNSSKRYASLRQVYYSLILSRWFKLRFAGKSGTYASLIDTRNLTDLTPKEPWSKTDYFKQYQKSFKDGEYNIKEPVYTPTGQVIRSYFSGGIEMGATASSSINNRSGIVNPTELSPENLSKLGVLMKGNPVGMQLSAASPLADKNPSRELPKYGDSNFWPGRMKMQMQDLGNLELVSVSMFFGRPHLGDWLFKNVFPIFEKAEPEVQRILQRKLSNPARTHKEVLKERQTLAAMLELAEVKGGEEEEPLLERLMKLIKSYQKTKNDFYYELQILRSYHYPYFSLYAKRPIDTPAKYNKPYPDVVPSLIKLGKIILTLQEIERTIPDHDSPIIKKWKGKIQEVLARKELRPFLERPHFLEAITDWRIGPYVFVKPDDLKSFMKSKDSRYLRDHENFSLEYAVAAQKHLREGKKLGVVLKEASTLAEELTDLWVINVDTLSEEEHQRFVKAAEEEREEEERRMFDAPFDFMSDRLSGLFGDRHKSRKLGVKASGDKHPFLRQFPDGMIQDPLAEMDYYARIARYMYDNNYHFADIHQPTGTINLTLFRSPVLIAGNFQRVTGRSEPTDLISLLSKITGDTRGDEEIEKKIIRIEPISVKLSSANNALLLSGPNMGGKTTTARDIGLAVLLNQVGLPIPDEFAQLGIFRNIYTVFPQPEQLQAGYGYFANLIKQLTELIKKAGPGDLIILDEVPTGTDYYGLVAISTVLIEDLINSGATVIVTGHLKKAFELIAERTGQQPFMHTVKEEGDHIVPDYRLEPGIAKHSYAIELMSQVDFPNEIVELARSYYLAITEGKKLEDIKRKDRLPYTDSREEEQSSGFNMFETILRNLYPEKHFAFEKKSQDNLISIFTAQRKEAESMQALFRGMGGFFGMGDEARKEVEIEKGKDEEKDDVAERLRITDLFISQKAEYLEKLTDMLSAFREIPSRRGYWGKPKYEHDENMQKLQYVKKALEDLLKHVEVLEKDKEIKSVLEAFRKALEQLDTLQKESTEKYNPEIGEDGLVKLEQEWKGKWNKILDSLANSLLILDEYTGIARSVLKYELKAPEFSDKPNTFSLKKSRPLFPNRGFLGEGEPFLKNGVPQSFTIDSEKPVMVLTGPNSSGKSVLMLNSYVNALFAHNGFYVSGDLETSRFEDVHAFFGGRNVTDVGESYFLNILKQYAKIIDNISPNSIVVLDELHGTDNFELAAIQLAVLHYLREKNVTVIFNTHIRDGLKLAAEKVGL</sequence>
<dbReference type="GO" id="GO:0006298">
    <property type="term" value="P:mismatch repair"/>
    <property type="evidence" value="ECO:0007669"/>
    <property type="project" value="InterPro"/>
</dbReference>
<name>A0A2G9YJJ3_9BACT</name>
<dbReference type="EMBL" id="PCRK01000085">
    <property type="protein sequence ID" value="PIP19322.1"/>
    <property type="molecule type" value="Genomic_DNA"/>
</dbReference>
<evidence type="ECO:0000256" key="2">
    <source>
        <dbReference type="ARBA" id="ARBA00022840"/>
    </source>
</evidence>
<evidence type="ECO:0000313" key="7">
    <source>
        <dbReference type="Proteomes" id="UP000231292"/>
    </source>
</evidence>
<accession>A0A2G9YJJ3</accession>
<evidence type="ECO:0000256" key="3">
    <source>
        <dbReference type="ARBA" id="ARBA00023125"/>
    </source>
</evidence>
<feature type="domain" description="AAA+ ATPase" evidence="4">
    <location>
        <begin position="852"/>
        <end position="996"/>
    </location>
</feature>
<evidence type="ECO:0000313" key="6">
    <source>
        <dbReference type="EMBL" id="PIP19322.1"/>
    </source>
</evidence>
<feature type="domain" description="DNA mismatch repair proteins mutS family" evidence="5">
    <location>
        <begin position="853"/>
        <end position="1039"/>
    </location>
</feature>
<feature type="non-terminal residue" evidence="6">
    <location>
        <position position="1473"/>
    </location>
</feature>
<evidence type="ECO:0008006" key="8">
    <source>
        <dbReference type="Google" id="ProtNLM"/>
    </source>
</evidence>
<dbReference type="InterPro" id="IPR003593">
    <property type="entry name" value="AAA+_ATPase"/>
</dbReference>
<dbReference type="InterPro" id="IPR000432">
    <property type="entry name" value="DNA_mismatch_repair_MutS_C"/>
</dbReference>
<protein>
    <recommendedName>
        <fullName evidence="8">DNA mismatch repair proteins mutS family domain-containing protein</fullName>
    </recommendedName>
</protein>
<keyword evidence="1" id="KW-0547">Nucleotide-binding</keyword>
<dbReference type="InterPro" id="IPR027417">
    <property type="entry name" value="P-loop_NTPase"/>
</dbReference>
<dbReference type="Pfam" id="PF00488">
    <property type="entry name" value="MutS_V"/>
    <property type="match status" value="2"/>
</dbReference>
<evidence type="ECO:0000259" key="4">
    <source>
        <dbReference type="SMART" id="SM00382"/>
    </source>
</evidence>
<dbReference type="Proteomes" id="UP000231292">
    <property type="component" value="Unassembled WGS sequence"/>
</dbReference>
<dbReference type="PANTHER" id="PTHR11361:SF34">
    <property type="entry name" value="DNA MISMATCH REPAIR PROTEIN MSH1, MITOCHONDRIAL"/>
    <property type="match status" value="1"/>
</dbReference>
<dbReference type="GO" id="GO:0030983">
    <property type="term" value="F:mismatched DNA binding"/>
    <property type="evidence" value="ECO:0007669"/>
    <property type="project" value="InterPro"/>
</dbReference>
<dbReference type="Gene3D" id="3.40.50.300">
    <property type="entry name" value="P-loop containing nucleotide triphosphate hydrolases"/>
    <property type="match status" value="2"/>
</dbReference>
<dbReference type="GO" id="GO:0005524">
    <property type="term" value="F:ATP binding"/>
    <property type="evidence" value="ECO:0007669"/>
    <property type="project" value="UniProtKB-KW"/>
</dbReference>